<dbReference type="AlphaFoldDB" id="A0AAE9XGY4"/>
<comment type="similarity">
    <text evidence="2">Belongs to the GtrA family.</text>
</comment>
<keyword evidence="5 6" id="KW-0472">Membrane</keyword>
<feature type="transmembrane region" description="Helical" evidence="6">
    <location>
        <begin position="20"/>
        <end position="43"/>
    </location>
</feature>
<dbReference type="EMBL" id="CP116507">
    <property type="protein sequence ID" value="WCG23187.1"/>
    <property type="molecule type" value="Genomic_DNA"/>
</dbReference>
<reference evidence="8" key="1">
    <citation type="submission" date="2023-01" db="EMBL/GenBank/DDBJ databases">
        <title>Oxazolidinone resistance genes in florfenicol resistant enterococci from beef cattle and veal calves at slaughter.</title>
        <authorList>
            <person name="Biggel M."/>
        </authorList>
    </citation>
    <scope>NUCLEOTIDE SEQUENCE</scope>
    <source>
        <strain evidence="8">K204-1</strain>
    </source>
</reference>
<evidence type="ECO:0000313" key="9">
    <source>
        <dbReference type="Proteomes" id="UP001179600"/>
    </source>
</evidence>
<feature type="transmembrane region" description="Helical" evidence="6">
    <location>
        <begin position="123"/>
        <end position="142"/>
    </location>
</feature>
<keyword evidence="4 6" id="KW-1133">Transmembrane helix</keyword>
<evidence type="ECO:0000313" key="8">
    <source>
        <dbReference type="EMBL" id="WCG23187.1"/>
    </source>
</evidence>
<proteinExistence type="inferred from homology"/>
<dbReference type="Proteomes" id="UP001179600">
    <property type="component" value="Chromosome"/>
</dbReference>
<dbReference type="PANTHER" id="PTHR38459:SF5">
    <property type="entry name" value="CELL WALL TEICHOIC ACID GLYCOSYLATION PROTEIN GTCA"/>
    <property type="match status" value="1"/>
</dbReference>
<organism evidence="8 9">
    <name type="scientific">Vagococcus lutrae</name>
    <dbReference type="NCBI Taxonomy" id="81947"/>
    <lineage>
        <taxon>Bacteria</taxon>
        <taxon>Bacillati</taxon>
        <taxon>Bacillota</taxon>
        <taxon>Bacilli</taxon>
        <taxon>Lactobacillales</taxon>
        <taxon>Enterococcaceae</taxon>
        <taxon>Vagococcus</taxon>
    </lineage>
</organism>
<evidence type="ECO:0000256" key="4">
    <source>
        <dbReference type="ARBA" id="ARBA00022989"/>
    </source>
</evidence>
<keyword evidence="3 6" id="KW-0812">Transmembrane</keyword>
<evidence type="ECO:0000256" key="1">
    <source>
        <dbReference type="ARBA" id="ARBA00004141"/>
    </source>
</evidence>
<evidence type="ECO:0000256" key="5">
    <source>
        <dbReference type="ARBA" id="ARBA00023136"/>
    </source>
</evidence>
<dbReference type="InterPro" id="IPR051401">
    <property type="entry name" value="GtrA_CellWall_Glycosyl"/>
</dbReference>
<accession>A0AAE9XGY4</accession>
<feature type="domain" description="GtrA/DPMS transmembrane" evidence="7">
    <location>
        <begin position="25"/>
        <end position="142"/>
    </location>
</feature>
<evidence type="ECO:0000259" key="7">
    <source>
        <dbReference type="Pfam" id="PF04138"/>
    </source>
</evidence>
<dbReference type="PANTHER" id="PTHR38459">
    <property type="entry name" value="PROPHAGE BACTOPRENOL-LINKED GLUCOSE TRANSLOCASE HOMOLOG"/>
    <property type="match status" value="1"/>
</dbReference>
<evidence type="ECO:0000256" key="2">
    <source>
        <dbReference type="ARBA" id="ARBA00009399"/>
    </source>
</evidence>
<sequence length="149" mass="17592">MMKKFKKFILKFSFMNEEYYAILMYLIMGGITTVINIVSFWLFNEKIGINYTVSNIIAWIFSVLFAYISNKLYVFESKHSTLTDLYREIASFFGFRLLSLFMDLLAMFIMISLLHIAPLISKILANVVVLIANYLFSKFFIFKKNNYEI</sequence>
<dbReference type="InterPro" id="IPR007267">
    <property type="entry name" value="GtrA_DPMS_TM"/>
</dbReference>
<protein>
    <submittedName>
        <fullName evidence="8">GtrA family protein</fullName>
    </submittedName>
</protein>
<evidence type="ECO:0000256" key="3">
    <source>
        <dbReference type="ARBA" id="ARBA00022692"/>
    </source>
</evidence>
<name>A0AAE9XGY4_9ENTE</name>
<comment type="subcellular location">
    <subcellularLocation>
        <location evidence="1">Membrane</location>
        <topology evidence="1">Multi-pass membrane protein</topology>
    </subcellularLocation>
</comment>
<feature type="transmembrane region" description="Helical" evidence="6">
    <location>
        <begin position="49"/>
        <end position="68"/>
    </location>
</feature>
<gene>
    <name evidence="8" type="ORF">PML95_02810</name>
</gene>
<feature type="transmembrane region" description="Helical" evidence="6">
    <location>
        <begin position="89"/>
        <end position="117"/>
    </location>
</feature>
<dbReference type="GO" id="GO:0005886">
    <property type="term" value="C:plasma membrane"/>
    <property type="evidence" value="ECO:0007669"/>
    <property type="project" value="TreeGrafter"/>
</dbReference>
<dbReference type="GO" id="GO:0000271">
    <property type="term" value="P:polysaccharide biosynthetic process"/>
    <property type="evidence" value="ECO:0007669"/>
    <property type="project" value="InterPro"/>
</dbReference>
<dbReference type="RefSeq" id="WP_244919702.1">
    <property type="nucleotide sequence ID" value="NZ_CP097053.1"/>
</dbReference>
<evidence type="ECO:0000256" key="6">
    <source>
        <dbReference type="SAM" id="Phobius"/>
    </source>
</evidence>
<dbReference type="Pfam" id="PF04138">
    <property type="entry name" value="GtrA_DPMS_TM"/>
    <property type="match status" value="1"/>
</dbReference>